<accession>A0ACC3SWY8</accession>
<dbReference type="Proteomes" id="UP001433508">
    <property type="component" value="Unassembled WGS sequence"/>
</dbReference>
<evidence type="ECO:0000313" key="2">
    <source>
        <dbReference type="Proteomes" id="UP001433508"/>
    </source>
</evidence>
<comment type="caution">
    <text evidence="1">The sequence shown here is derived from an EMBL/GenBank/DDBJ whole genome shotgun (WGS) entry which is preliminary data.</text>
</comment>
<dbReference type="EMBL" id="MU971394">
    <property type="protein sequence ID" value="KAK9236157.1"/>
    <property type="molecule type" value="Genomic_DNA"/>
</dbReference>
<gene>
    <name evidence="1" type="ORF">V1525DRAFT_230666</name>
</gene>
<name>A0ACC3SWY8_LIPKO</name>
<proteinExistence type="predicted"/>
<protein>
    <submittedName>
        <fullName evidence="1">Uncharacterized protein</fullName>
    </submittedName>
</protein>
<evidence type="ECO:0000313" key="1">
    <source>
        <dbReference type="EMBL" id="KAK9236157.1"/>
    </source>
</evidence>
<sequence>MLRDARNAKTKDQKWIESQSYLPAFSGEDWDRLEQIDNLLRKFEEFTHTVSKRQPQLSLVLPIYYELHDLLHDAAYREGEFASIDRDIAQAADAAMRIGKLHS</sequence>
<keyword evidence="2" id="KW-1185">Reference proteome</keyword>
<reference evidence="2" key="1">
    <citation type="journal article" date="2024" name="Front. Bioeng. Biotechnol.">
        <title>Genome-scale model development and genomic sequencing of the oleaginous clade Lipomyces.</title>
        <authorList>
            <person name="Czajka J.J."/>
            <person name="Han Y."/>
            <person name="Kim J."/>
            <person name="Mondo S.J."/>
            <person name="Hofstad B.A."/>
            <person name="Robles A."/>
            <person name="Haridas S."/>
            <person name="Riley R."/>
            <person name="LaButti K."/>
            <person name="Pangilinan J."/>
            <person name="Andreopoulos W."/>
            <person name="Lipzen A."/>
            <person name="Yan J."/>
            <person name="Wang M."/>
            <person name="Ng V."/>
            <person name="Grigoriev I.V."/>
            <person name="Spatafora J.W."/>
            <person name="Magnuson J.K."/>
            <person name="Baker S.E."/>
            <person name="Pomraning K.R."/>
        </authorList>
    </citation>
    <scope>NUCLEOTIDE SEQUENCE [LARGE SCALE GENOMIC DNA]</scope>
    <source>
        <strain evidence="2">CBS 7786</strain>
    </source>
</reference>
<organism evidence="1 2">
    <name type="scientific">Lipomyces kononenkoae</name>
    <name type="common">Yeast</name>
    <dbReference type="NCBI Taxonomy" id="34357"/>
    <lineage>
        <taxon>Eukaryota</taxon>
        <taxon>Fungi</taxon>
        <taxon>Dikarya</taxon>
        <taxon>Ascomycota</taxon>
        <taxon>Saccharomycotina</taxon>
        <taxon>Lipomycetes</taxon>
        <taxon>Lipomycetales</taxon>
        <taxon>Lipomycetaceae</taxon>
        <taxon>Lipomyces</taxon>
    </lineage>
</organism>